<evidence type="ECO:0000313" key="2">
    <source>
        <dbReference type="EMBL" id="KAK3210306.1"/>
    </source>
</evidence>
<comment type="caution">
    <text evidence="2">The sequence shown here is derived from an EMBL/GenBank/DDBJ whole genome shotgun (WGS) entry which is preliminary data.</text>
</comment>
<feature type="signal peptide" evidence="1">
    <location>
        <begin position="1"/>
        <end position="17"/>
    </location>
</feature>
<accession>A0AAN6RI91</accession>
<evidence type="ECO:0000256" key="1">
    <source>
        <dbReference type="SAM" id="SignalP"/>
    </source>
</evidence>
<evidence type="ECO:0008006" key="4">
    <source>
        <dbReference type="Google" id="ProtNLM"/>
    </source>
</evidence>
<name>A0AAN6RI91_9PLEO</name>
<proteinExistence type="predicted"/>
<reference evidence="2 3" key="1">
    <citation type="submission" date="2021-02" db="EMBL/GenBank/DDBJ databases">
        <title>Genome assembly of Pseudopithomyces chartarum.</title>
        <authorList>
            <person name="Jauregui R."/>
            <person name="Singh J."/>
            <person name="Voisey C."/>
        </authorList>
    </citation>
    <scope>NUCLEOTIDE SEQUENCE [LARGE SCALE GENOMIC DNA]</scope>
    <source>
        <strain evidence="2 3">AGR01</strain>
    </source>
</reference>
<evidence type="ECO:0000313" key="3">
    <source>
        <dbReference type="Proteomes" id="UP001280581"/>
    </source>
</evidence>
<keyword evidence="1" id="KW-0732">Signal</keyword>
<keyword evidence="3" id="KW-1185">Reference proteome</keyword>
<dbReference type="EMBL" id="WVTA01000005">
    <property type="protein sequence ID" value="KAK3210306.1"/>
    <property type="molecule type" value="Genomic_DNA"/>
</dbReference>
<protein>
    <recommendedName>
        <fullName evidence="4">SSCRP protein</fullName>
    </recommendedName>
</protein>
<feature type="chain" id="PRO_5042926999" description="SSCRP protein" evidence="1">
    <location>
        <begin position="18"/>
        <end position="123"/>
    </location>
</feature>
<gene>
    <name evidence="2" type="ORF">GRF29_44g2297207</name>
</gene>
<dbReference type="Proteomes" id="UP001280581">
    <property type="component" value="Unassembled WGS sequence"/>
</dbReference>
<sequence>MQFLTITFATLLPLIAAQGSPGSPDFYNTVAEIYSGPNCEASSLVWADPIFGDGGICQLLDRNDNTPDIISYKVLRQYPGCTATLYTDNDCLSTAYPAPVGACVTSKDGKPFVKAFVQCPFSK</sequence>
<organism evidence="2 3">
    <name type="scientific">Pseudopithomyces chartarum</name>
    <dbReference type="NCBI Taxonomy" id="1892770"/>
    <lineage>
        <taxon>Eukaryota</taxon>
        <taxon>Fungi</taxon>
        <taxon>Dikarya</taxon>
        <taxon>Ascomycota</taxon>
        <taxon>Pezizomycotina</taxon>
        <taxon>Dothideomycetes</taxon>
        <taxon>Pleosporomycetidae</taxon>
        <taxon>Pleosporales</taxon>
        <taxon>Massarineae</taxon>
        <taxon>Didymosphaeriaceae</taxon>
        <taxon>Pseudopithomyces</taxon>
    </lineage>
</organism>
<dbReference type="AlphaFoldDB" id="A0AAN6RI91"/>